<feature type="transmembrane region" description="Helical" evidence="6">
    <location>
        <begin position="126"/>
        <end position="145"/>
    </location>
</feature>
<dbReference type="AlphaFoldDB" id="A0A9P4QHY4"/>
<comment type="caution">
    <text evidence="7">The sequence shown here is derived from an EMBL/GenBank/DDBJ whole genome shotgun (WGS) entry which is preliminary data.</text>
</comment>
<comment type="subcellular location">
    <subcellularLocation>
        <location evidence="1">Membrane</location>
        <topology evidence="1">Multi-pass membrane protein</topology>
    </subcellularLocation>
</comment>
<dbReference type="Pfam" id="PF25129">
    <property type="entry name" value="Pyr4-TMTC"/>
    <property type="match status" value="1"/>
</dbReference>
<dbReference type="GO" id="GO:0016829">
    <property type="term" value="F:lyase activity"/>
    <property type="evidence" value="ECO:0007669"/>
    <property type="project" value="InterPro"/>
</dbReference>
<dbReference type="Proteomes" id="UP000799444">
    <property type="component" value="Unassembled WGS sequence"/>
</dbReference>
<protein>
    <submittedName>
        <fullName evidence="7">Uncharacterized protein</fullName>
    </submittedName>
</protein>
<comment type="similarity">
    <text evidence="2">Belongs to the paxB family.</text>
</comment>
<proteinExistence type="inferred from homology"/>
<evidence type="ECO:0000256" key="6">
    <source>
        <dbReference type="SAM" id="Phobius"/>
    </source>
</evidence>
<evidence type="ECO:0000256" key="5">
    <source>
        <dbReference type="ARBA" id="ARBA00023136"/>
    </source>
</evidence>
<feature type="transmembrane region" description="Helical" evidence="6">
    <location>
        <begin position="157"/>
        <end position="178"/>
    </location>
</feature>
<feature type="transmembrane region" description="Helical" evidence="6">
    <location>
        <begin position="36"/>
        <end position="58"/>
    </location>
</feature>
<feature type="transmembrane region" description="Helical" evidence="6">
    <location>
        <begin position="99"/>
        <end position="119"/>
    </location>
</feature>
<name>A0A9P4QHY4_9PLEO</name>
<evidence type="ECO:0000256" key="2">
    <source>
        <dbReference type="ARBA" id="ARBA00006757"/>
    </source>
</evidence>
<gene>
    <name evidence="7" type="ORF">EJ04DRAFT_505411</name>
</gene>
<keyword evidence="4 6" id="KW-1133">Transmembrane helix</keyword>
<keyword evidence="5 6" id="KW-0472">Membrane</keyword>
<feature type="transmembrane region" description="Helical" evidence="6">
    <location>
        <begin position="190"/>
        <end position="209"/>
    </location>
</feature>
<evidence type="ECO:0000256" key="4">
    <source>
        <dbReference type="ARBA" id="ARBA00022989"/>
    </source>
</evidence>
<keyword evidence="3 6" id="KW-0812">Transmembrane</keyword>
<dbReference type="PANTHER" id="PTHR42038:SF4">
    <property type="entry name" value="INTEGRAL MEMBRANE PROTEIN"/>
    <property type="match status" value="1"/>
</dbReference>
<keyword evidence="8" id="KW-1185">Reference proteome</keyword>
<dbReference type="GO" id="GO:0016020">
    <property type="term" value="C:membrane"/>
    <property type="evidence" value="ECO:0007669"/>
    <property type="project" value="UniProtKB-SubCell"/>
</dbReference>
<accession>A0A9P4QHY4</accession>
<dbReference type="PANTHER" id="PTHR42038">
    <property type="match status" value="1"/>
</dbReference>
<dbReference type="EMBL" id="ML996320">
    <property type="protein sequence ID" value="KAF2727638.1"/>
    <property type="molecule type" value="Genomic_DNA"/>
</dbReference>
<dbReference type="InterPro" id="IPR039020">
    <property type="entry name" value="PaxB-like"/>
</dbReference>
<evidence type="ECO:0000313" key="7">
    <source>
        <dbReference type="EMBL" id="KAF2727638.1"/>
    </source>
</evidence>
<feature type="transmembrane region" description="Helical" evidence="6">
    <location>
        <begin position="221"/>
        <end position="244"/>
    </location>
</feature>
<reference evidence="7" key="1">
    <citation type="journal article" date="2020" name="Stud. Mycol.">
        <title>101 Dothideomycetes genomes: a test case for predicting lifestyles and emergence of pathogens.</title>
        <authorList>
            <person name="Haridas S."/>
            <person name="Albert R."/>
            <person name="Binder M."/>
            <person name="Bloem J."/>
            <person name="Labutti K."/>
            <person name="Salamov A."/>
            <person name="Andreopoulos B."/>
            <person name="Baker S."/>
            <person name="Barry K."/>
            <person name="Bills G."/>
            <person name="Bluhm B."/>
            <person name="Cannon C."/>
            <person name="Castanera R."/>
            <person name="Culley D."/>
            <person name="Daum C."/>
            <person name="Ezra D."/>
            <person name="Gonzalez J."/>
            <person name="Henrissat B."/>
            <person name="Kuo A."/>
            <person name="Liang C."/>
            <person name="Lipzen A."/>
            <person name="Lutzoni F."/>
            <person name="Magnuson J."/>
            <person name="Mondo S."/>
            <person name="Nolan M."/>
            <person name="Ohm R."/>
            <person name="Pangilinan J."/>
            <person name="Park H.-J."/>
            <person name="Ramirez L."/>
            <person name="Alfaro M."/>
            <person name="Sun H."/>
            <person name="Tritt A."/>
            <person name="Yoshinaga Y."/>
            <person name="Zwiers L.-H."/>
            <person name="Turgeon B."/>
            <person name="Goodwin S."/>
            <person name="Spatafora J."/>
            <person name="Crous P."/>
            <person name="Grigoriev I."/>
        </authorList>
    </citation>
    <scope>NUCLEOTIDE SEQUENCE</scope>
    <source>
        <strain evidence="7">CBS 125425</strain>
    </source>
</reference>
<organism evidence="7 8">
    <name type="scientific">Polyplosphaeria fusca</name>
    <dbReference type="NCBI Taxonomy" id="682080"/>
    <lineage>
        <taxon>Eukaryota</taxon>
        <taxon>Fungi</taxon>
        <taxon>Dikarya</taxon>
        <taxon>Ascomycota</taxon>
        <taxon>Pezizomycotina</taxon>
        <taxon>Dothideomycetes</taxon>
        <taxon>Pleosporomycetidae</taxon>
        <taxon>Pleosporales</taxon>
        <taxon>Tetraplosphaeriaceae</taxon>
        <taxon>Polyplosphaeria</taxon>
    </lineage>
</organism>
<dbReference type="OrthoDB" id="5294024at2759"/>
<sequence length="256" mass="29405">MNLTSPHPPFTISHLLSTHHLLPLPSDLALSPPPTYLLIQDFLILSCGILYALCYLFYATRTYTDRHLSGTVYYLATTMSYELYYAFVMTTGGVERAGFLVWFCMDVAFASVAIAWAYQEQRKWGVVVRLAMGVVGGVGVFWGLGKVWPSEREQLTAYWTGIALQLPISVGHVVLLIRERSTKGQSVEMWITRYLGCYTAYGVFWWRWLNVPENWGYVGSFWSWFIIGVTLAAETVWPFVYVWVHWEERRGKVKKA</sequence>
<evidence type="ECO:0000256" key="1">
    <source>
        <dbReference type="ARBA" id="ARBA00004141"/>
    </source>
</evidence>
<evidence type="ECO:0000313" key="8">
    <source>
        <dbReference type="Proteomes" id="UP000799444"/>
    </source>
</evidence>
<feature type="transmembrane region" description="Helical" evidence="6">
    <location>
        <begin position="70"/>
        <end position="87"/>
    </location>
</feature>
<evidence type="ECO:0000256" key="3">
    <source>
        <dbReference type="ARBA" id="ARBA00022692"/>
    </source>
</evidence>